<feature type="transmembrane region" description="Helical" evidence="1">
    <location>
        <begin position="60"/>
        <end position="82"/>
    </location>
</feature>
<feature type="transmembrane region" description="Helical" evidence="1">
    <location>
        <begin position="152"/>
        <end position="170"/>
    </location>
</feature>
<keyword evidence="1" id="KW-1133">Transmembrane helix</keyword>
<accession>K9TAH6</accession>
<evidence type="ECO:0000313" key="4">
    <source>
        <dbReference type="Proteomes" id="UP000010367"/>
    </source>
</evidence>
<gene>
    <name evidence="3" type="ORF">Oscil6304_0115</name>
</gene>
<dbReference type="STRING" id="56110.Oscil6304_0115"/>
<dbReference type="eggNOG" id="ENOG502Z854">
    <property type="taxonomic scope" value="Bacteria"/>
</dbReference>
<dbReference type="PATRIC" id="fig|56110.3.peg.131"/>
<evidence type="ECO:0000256" key="1">
    <source>
        <dbReference type="SAM" id="Phobius"/>
    </source>
</evidence>
<dbReference type="Pfam" id="PF06724">
    <property type="entry name" value="DUF1206"/>
    <property type="match status" value="3"/>
</dbReference>
<organism evidence="3 4">
    <name type="scientific">Oscillatoria acuminata PCC 6304</name>
    <dbReference type="NCBI Taxonomy" id="56110"/>
    <lineage>
        <taxon>Bacteria</taxon>
        <taxon>Bacillati</taxon>
        <taxon>Cyanobacteriota</taxon>
        <taxon>Cyanophyceae</taxon>
        <taxon>Oscillatoriophycideae</taxon>
        <taxon>Oscillatoriales</taxon>
        <taxon>Oscillatoriaceae</taxon>
        <taxon>Oscillatoria</taxon>
    </lineage>
</organism>
<feature type="transmembrane region" description="Helical" evidence="1">
    <location>
        <begin position="21"/>
        <end position="40"/>
    </location>
</feature>
<dbReference type="InParanoid" id="K9TAH6"/>
<dbReference type="OrthoDB" id="5702018at2"/>
<evidence type="ECO:0000313" key="3">
    <source>
        <dbReference type="EMBL" id="AFY79872.1"/>
    </source>
</evidence>
<feature type="transmembrane region" description="Helical" evidence="1">
    <location>
        <begin position="241"/>
        <end position="261"/>
    </location>
</feature>
<keyword evidence="1" id="KW-0472">Membrane</keyword>
<protein>
    <submittedName>
        <fullName evidence="3">Putative membrane protein</fullName>
    </submittedName>
</protein>
<feature type="domain" description="DUF1206" evidence="2">
    <location>
        <begin position="19"/>
        <end position="86"/>
    </location>
</feature>
<name>K9TAH6_9CYAN</name>
<feature type="transmembrane region" description="Helical" evidence="1">
    <location>
        <begin position="102"/>
        <end position="122"/>
    </location>
</feature>
<dbReference type="HOGENOM" id="CLU_073530_0_0_3"/>
<sequence length="285" mass="31592">MTQSTQSTQSEWIERFARFGYAAKGFVYGLVGILALQVALNQGGQTTDPKGVLYEIVEQPFGQALLAFVTIGLIGYAMWRFLQAFMDTDNKGTDFKGLIERFGFGMSAVIYCGFAFTAIKILTGNGENGGEQSDQSAQHWTARFLSQPFGEWLVGLAGAVVIGLGFYYFYKAFTGKFRKELKIREMTPNEEKWVMRVGRVGLSARGIIFTMIGWFLMQAAYQSNANEAQAIPGTLETLLRQPYGSLLLGVVAAGLVIYGLYMGVHARYRRIHPPQGDPRQLLNQG</sequence>
<keyword evidence="4" id="KW-1185">Reference proteome</keyword>
<feature type="domain" description="DUF1206" evidence="2">
    <location>
        <begin position="102"/>
        <end position="175"/>
    </location>
</feature>
<dbReference type="AlphaFoldDB" id="K9TAH6"/>
<dbReference type="KEGG" id="oac:Oscil6304_0115"/>
<dbReference type="Proteomes" id="UP000010367">
    <property type="component" value="Chromosome"/>
</dbReference>
<dbReference type="RefSeq" id="WP_015146522.1">
    <property type="nucleotide sequence ID" value="NC_019693.1"/>
</dbReference>
<keyword evidence="1" id="KW-0812">Transmembrane</keyword>
<reference evidence="3 4" key="1">
    <citation type="submission" date="2012-06" db="EMBL/GenBank/DDBJ databases">
        <title>Finished chromosome of genome of Oscillatoria acuminata PCC 6304.</title>
        <authorList>
            <consortium name="US DOE Joint Genome Institute"/>
            <person name="Gugger M."/>
            <person name="Coursin T."/>
            <person name="Rippka R."/>
            <person name="Tandeau De Marsac N."/>
            <person name="Huntemann M."/>
            <person name="Wei C.-L."/>
            <person name="Han J."/>
            <person name="Detter J.C."/>
            <person name="Han C."/>
            <person name="Tapia R."/>
            <person name="Davenport K."/>
            <person name="Daligault H."/>
            <person name="Erkkila T."/>
            <person name="Gu W."/>
            <person name="Munk A.C.C."/>
            <person name="Teshima H."/>
            <person name="Xu Y."/>
            <person name="Chain P."/>
            <person name="Chen A."/>
            <person name="Krypides N."/>
            <person name="Mavromatis K."/>
            <person name="Markowitz V."/>
            <person name="Szeto E."/>
            <person name="Ivanova N."/>
            <person name="Mikhailova N."/>
            <person name="Ovchinnikova G."/>
            <person name="Pagani I."/>
            <person name="Pati A."/>
            <person name="Goodwin L."/>
            <person name="Peters L."/>
            <person name="Pitluck S."/>
            <person name="Woyke T."/>
            <person name="Kerfeld C."/>
        </authorList>
    </citation>
    <scope>NUCLEOTIDE SEQUENCE [LARGE SCALE GENOMIC DNA]</scope>
    <source>
        <strain evidence="3 4">PCC 6304</strain>
    </source>
</reference>
<dbReference type="InterPro" id="IPR009597">
    <property type="entry name" value="DUF1206"/>
</dbReference>
<dbReference type="EMBL" id="CP003607">
    <property type="protein sequence ID" value="AFY79872.1"/>
    <property type="molecule type" value="Genomic_DNA"/>
</dbReference>
<feature type="domain" description="DUF1206" evidence="2">
    <location>
        <begin position="200"/>
        <end position="269"/>
    </location>
</feature>
<evidence type="ECO:0000259" key="2">
    <source>
        <dbReference type="Pfam" id="PF06724"/>
    </source>
</evidence>
<feature type="transmembrane region" description="Helical" evidence="1">
    <location>
        <begin position="202"/>
        <end position="221"/>
    </location>
</feature>
<proteinExistence type="predicted"/>